<keyword evidence="2" id="KW-1185">Reference proteome</keyword>
<comment type="caution">
    <text evidence="1">The sequence shown here is derived from an EMBL/GenBank/DDBJ whole genome shotgun (WGS) entry which is preliminary data.</text>
</comment>
<name>A0ABP9E6V3_9GAMM</name>
<accession>A0ABP9E6V3</accession>
<dbReference type="RefSeq" id="WP_345295002.1">
    <property type="nucleotide sequence ID" value="NZ_BAABJY010000002.1"/>
</dbReference>
<sequence length="262" mass="28056">MHTILRTGLRTGLAGAIIGLVGCGTYGYPGYGYPAAGSGSPYGYGTPLPTYGNTIRCESNDGRARTCPVDTRGGVRLTRRLSDSACIQGQTWGYDARGIWVTRGCRAEFQVGHGQGGAYGVLGGGYGGAGTVRCESNDGRTRTCPVDTRGGVRLVRQLSDSPCIQGRSWSYDGRGIWVSQGCRADFEVGAGGGYGTPSYGVGGEVRCESEDNRRRTCPVRVRRSVTLQRQLSDSPCIRGQTWGWDRSGIWVDRGCRAVFSIR</sequence>
<dbReference type="PROSITE" id="PS51257">
    <property type="entry name" value="PROKAR_LIPOPROTEIN"/>
    <property type="match status" value="1"/>
</dbReference>
<protein>
    <submittedName>
        <fullName evidence="1">DUF3011 domain-containing protein</fullName>
    </submittedName>
</protein>
<dbReference type="InterPro" id="IPR021381">
    <property type="entry name" value="DUF3011"/>
</dbReference>
<proteinExistence type="predicted"/>
<evidence type="ECO:0000313" key="1">
    <source>
        <dbReference type="EMBL" id="GAA4864837.1"/>
    </source>
</evidence>
<evidence type="ECO:0000313" key="2">
    <source>
        <dbReference type="Proteomes" id="UP001501323"/>
    </source>
</evidence>
<reference evidence="2" key="1">
    <citation type="journal article" date="2019" name="Int. J. Syst. Evol. Microbiol.">
        <title>The Global Catalogue of Microorganisms (GCM) 10K type strain sequencing project: providing services to taxonomists for standard genome sequencing and annotation.</title>
        <authorList>
            <consortium name="The Broad Institute Genomics Platform"/>
            <consortium name="The Broad Institute Genome Sequencing Center for Infectious Disease"/>
            <person name="Wu L."/>
            <person name="Ma J."/>
        </authorList>
    </citation>
    <scope>NUCLEOTIDE SEQUENCE [LARGE SCALE GENOMIC DNA]</scope>
    <source>
        <strain evidence="2">JCM 18392</strain>
    </source>
</reference>
<organism evidence="1 2">
    <name type="scientific">Luteimonas vadosa</name>
    <dbReference type="NCBI Taxonomy" id="1165507"/>
    <lineage>
        <taxon>Bacteria</taxon>
        <taxon>Pseudomonadati</taxon>
        <taxon>Pseudomonadota</taxon>
        <taxon>Gammaproteobacteria</taxon>
        <taxon>Lysobacterales</taxon>
        <taxon>Lysobacteraceae</taxon>
        <taxon>Luteimonas</taxon>
    </lineage>
</organism>
<gene>
    <name evidence="1" type="ORF">GCM10023332_16240</name>
</gene>
<dbReference type="Proteomes" id="UP001501323">
    <property type="component" value="Unassembled WGS sequence"/>
</dbReference>
<dbReference type="Pfam" id="PF11218">
    <property type="entry name" value="DUF3011"/>
    <property type="match status" value="1"/>
</dbReference>
<dbReference type="EMBL" id="BAABJY010000002">
    <property type="protein sequence ID" value="GAA4864837.1"/>
    <property type="molecule type" value="Genomic_DNA"/>
</dbReference>